<gene>
    <name evidence="1" type="ORF">IQ229_14495</name>
</gene>
<evidence type="ECO:0000313" key="2">
    <source>
        <dbReference type="Proteomes" id="UP000647836"/>
    </source>
</evidence>
<evidence type="ECO:0000313" key="1">
    <source>
        <dbReference type="EMBL" id="MBE9106107.1"/>
    </source>
</evidence>
<keyword evidence="2" id="KW-1185">Reference proteome</keyword>
<dbReference type="Proteomes" id="UP000647836">
    <property type="component" value="Unassembled WGS sequence"/>
</dbReference>
<protein>
    <submittedName>
        <fullName evidence="1">Uncharacterized protein</fullName>
    </submittedName>
</protein>
<comment type="caution">
    <text evidence="1">The sequence shown here is derived from an EMBL/GenBank/DDBJ whole genome shotgun (WGS) entry which is preliminary data.</text>
</comment>
<dbReference type="EMBL" id="JADEXF010000448">
    <property type="protein sequence ID" value="MBE9106107.1"/>
    <property type="molecule type" value="Genomic_DNA"/>
</dbReference>
<organism evidence="1 2">
    <name type="scientific">Nostoc cf. edaphicum LEGE 07299</name>
    <dbReference type="NCBI Taxonomy" id="2777974"/>
    <lineage>
        <taxon>Bacteria</taxon>
        <taxon>Bacillati</taxon>
        <taxon>Cyanobacteriota</taxon>
        <taxon>Cyanophyceae</taxon>
        <taxon>Nostocales</taxon>
        <taxon>Nostocaceae</taxon>
        <taxon>Nostoc</taxon>
    </lineage>
</organism>
<name>A0ABR9U147_9NOSO</name>
<reference evidence="1 2" key="1">
    <citation type="submission" date="2020-10" db="EMBL/GenBank/DDBJ databases">
        <authorList>
            <person name="Castelo-Branco R."/>
            <person name="Eusebio N."/>
            <person name="Adriana R."/>
            <person name="Vieira A."/>
            <person name="Brugerolle De Fraissinette N."/>
            <person name="Rezende De Castro R."/>
            <person name="Schneider M.P."/>
            <person name="Vasconcelos V."/>
            <person name="Leao P.N."/>
        </authorList>
    </citation>
    <scope>NUCLEOTIDE SEQUENCE [LARGE SCALE GENOMIC DNA]</scope>
    <source>
        <strain evidence="1 2">LEGE 07299</strain>
    </source>
</reference>
<proteinExistence type="predicted"/>
<dbReference type="RefSeq" id="WP_194044792.1">
    <property type="nucleotide sequence ID" value="NZ_JADEXF010000448.1"/>
</dbReference>
<sequence>MIDLKSGDIVHSLRIEGVVLELYDVVALLGIRRPMAIGFRSDEIRRVVTVG</sequence>
<accession>A0ABR9U147</accession>